<feature type="signal peptide" evidence="10">
    <location>
        <begin position="1"/>
        <end position="18"/>
    </location>
</feature>
<evidence type="ECO:0000256" key="3">
    <source>
        <dbReference type="ARBA" id="ARBA00022729"/>
    </source>
</evidence>
<evidence type="ECO:0000259" key="12">
    <source>
        <dbReference type="PROSITE" id="PS51210"/>
    </source>
</evidence>
<dbReference type="FunFam" id="3.40.1090.10:FF:000010">
    <property type="entry name" value="Lysophospholipase"/>
    <property type="match status" value="1"/>
</dbReference>
<dbReference type="GO" id="GO:0004622">
    <property type="term" value="F:phosphatidylcholine lysophospholipase activity"/>
    <property type="evidence" value="ECO:0007669"/>
    <property type="project" value="UniProtKB-EC"/>
</dbReference>
<dbReference type="GO" id="GO:0005829">
    <property type="term" value="C:cytosol"/>
    <property type="evidence" value="ECO:0007669"/>
    <property type="project" value="TreeGrafter"/>
</dbReference>
<dbReference type="InterPro" id="IPR002642">
    <property type="entry name" value="LysoPLipase_cat_dom"/>
</dbReference>
<dbReference type="AlphaFoldDB" id="A0A4Q4TNA1"/>
<dbReference type="STRING" id="155417.A0A4Q4TNA1"/>
<evidence type="ECO:0000256" key="11">
    <source>
        <dbReference type="SAM" id="MobiDB-lite"/>
    </source>
</evidence>
<evidence type="ECO:0000256" key="1">
    <source>
        <dbReference type="ARBA" id="ARBA00008780"/>
    </source>
</evidence>
<feature type="region of interest" description="Disordered" evidence="11">
    <location>
        <begin position="33"/>
        <end position="63"/>
    </location>
</feature>
<comment type="similarity">
    <text evidence="1 10">Belongs to the lysophospholipase family.</text>
</comment>
<keyword evidence="4 9" id="KW-0378">Hydrolase</keyword>
<evidence type="ECO:0000256" key="6">
    <source>
        <dbReference type="ARBA" id="ARBA00023098"/>
    </source>
</evidence>
<dbReference type="GO" id="GO:0004623">
    <property type="term" value="F:phospholipase A2 activity"/>
    <property type="evidence" value="ECO:0007669"/>
    <property type="project" value="TreeGrafter"/>
</dbReference>
<evidence type="ECO:0000256" key="5">
    <source>
        <dbReference type="ARBA" id="ARBA00022963"/>
    </source>
</evidence>
<dbReference type="InterPro" id="IPR016035">
    <property type="entry name" value="Acyl_Trfase/lysoPLipase"/>
</dbReference>
<reference evidence="13 14" key="1">
    <citation type="submission" date="2018-06" db="EMBL/GenBank/DDBJ databases">
        <title>Complete Genomes of Monosporascus.</title>
        <authorList>
            <person name="Robinson A.J."/>
            <person name="Natvig D.O."/>
        </authorList>
    </citation>
    <scope>NUCLEOTIDE SEQUENCE [LARGE SCALE GENOMIC DNA]</scope>
    <source>
        <strain evidence="13 14">CBS 110550</strain>
    </source>
</reference>
<organism evidence="13 14">
    <name type="scientific">Monosporascus ibericus</name>
    <dbReference type="NCBI Taxonomy" id="155417"/>
    <lineage>
        <taxon>Eukaryota</taxon>
        <taxon>Fungi</taxon>
        <taxon>Dikarya</taxon>
        <taxon>Ascomycota</taxon>
        <taxon>Pezizomycotina</taxon>
        <taxon>Sordariomycetes</taxon>
        <taxon>Xylariomycetidae</taxon>
        <taxon>Xylariales</taxon>
        <taxon>Xylariales incertae sedis</taxon>
        <taxon>Monosporascus</taxon>
    </lineage>
</organism>
<dbReference type="EMBL" id="QJNU01000056">
    <property type="protein sequence ID" value="RYP08701.1"/>
    <property type="molecule type" value="Genomic_DNA"/>
</dbReference>
<dbReference type="Pfam" id="PF01735">
    <property type="entry name" value="PLA2_B"/>
    <property type="match status" value="1"/>
</dbReference>
<dbReference type="PANTHER" id="PTHR10728:SF33">
    <property type="entry name" value="LYSOPHOSPHOLIPASE 1-RELATED"/>
    <property type="match status" value="1"/>
</dbReference>
<feature type="chain" id="PRO_5021037024" description="Lysophospholipase" evidence="10">
    <location>
        <begin position="19"/>
        <end position="651"/>
    </location>
</feature>
<dbReference type="SMART" id="SM00022">
    <property type="entry name" value="PLAc"/>
    <property type="match status" value="1"/>
</dbReference>
<evidence type="ECO:0000256" key="2">
    <source>
        <dbReference type="ARBA" id="ARBA00013274"/>
    </source>
</evidence>
<gene>
    <name evidence="13" type="ORF">DL764_001721</name>
</gene>
<dbReference type="CDD" id="cd07203">
    <property type="entry name" value="cPLA2_Fungal_PLB"/>
    <property type="match status" value="1"/>
</dbReference>
<protein>
    <recommendedName>
        <fullName evidence="2 10">Lysophospholipase</fullName>
        <ecNumber evidence="2 10">3.1.1.5</ecNumber>
    </recommendedName>
</protein>
<feature type="domain" description="PLA2c" evidence="12">
    <location>
        <begin position="57"/>
        <end position="608"/>
    </location>
</feature>
<keyword evidence="14" id="KW-1185">Reference proteome</keyword>
<sequence length="651" mass="70099">MHLFSICHPVPFLGLISAALVAPTSETLEYSPVEPRHVARRAAPDSPSGNYAPQTVDCPNQRPSIRNARTLSDSETSWLESRRPKTIDPMIEFFRRADLEDFDAEGFVNANSQDFSVVPNIGIAISGGGYRAMMNGAGSLATADSRVEGSLDAGGLGYLLQATTYLAGLSGGGWLVGSIFANNFSTVINLRDGAEDSNTWELSNSIFEGPAKLEGVGVLNTIEYWRDVEGSVDKKRSAGYEVSITDYWGRALSYQLINAPHGGPAYTFSSIADEPKFKSADTPMPILVADGRRPGDTIISLSSTVFEFNPWELGSPDPTVYGFAPTRYLGSNFSQGSIPENGSCVRGFDQLGFVMGTSSSLFNQFLLQNISSSDIPSFVAAAIDMVLTGIAEEDNDIAIYQPNPFYGYRPATNPFAETEQLSLVDGGEDLQNIPLHPLIQPNRKVDVIFAVDSSADTNSNWPNGTALRATAERSREEAIANGTAFPAVPDAETFINLGLNRKPTFFGCDTSEFEAGHIPPLIVYIPNAPYTYNSNFSTWKPSYSDQERNSAIENGWNVATMGNGTVDSQWLACAACAILQRSLERTGTEIPGTCNSCFERYCWNGTTDSTPVDYQPTSVLDEGATGNGGVPVSGHPLLRGLIGVTALVAVF</sequence>
<dbReference type="PROSITE" id="PS51210">
    <property type="entry name" value="PLA2C"/>
    <property type="match status" value="1"/>
</dbReference>
<comment type="catalytic activity">
    <reaction evidence="8 10">
        <text>a 1-acyl-sn-glycero-3-phosphocholine + H2O = sn-glycerol 3-phosphocholine + a fatty acid + H(+)</text>
        <dbReference type="Rhea" id="RHEA:15177"/>
        <dbReference type="ChEBI" id="CHEBI:15377"/>
        <dbReference type="ChEBI" id="CHEBI:15378"/>
        <dbReference type="ChEBI" id="CHEBI:16870"/>
        <dbReference type="ChEBI" id="CHEBI:28868"/>
        <dbReference type="ChEBI" id="CHEBI:58168"/>
        <dbReference type="EC" id="3.1.1.5"/>
    </reaction>
</comment>
<dbReference type="OrthoDB" id="4084751at2759"/>
<evidence type="ECO:0000313" key="14">
    <source>
        <dbReference type="Proteomes" id="UP000293360"/>
    </source>
</evidence>
<dbReference type="SUPFAM" id="SSF52151">
    <property type="entry name" value="FabD/lysophospholipase-like"/>
    <property type="match status" value="1"/>
</dbReference>
<keyword evidence="3 10" id="KW-0732">Signal</keyword>
<dbReference type="GO" id="GO:0005783">
    <property type="term" value="C:endoplasmic reticulum"/>
    <property type="evidence" value="ECO:0007669"/>
    <property type="project" value="TreeGrafter"/>
</dbReference>
<keyword evidence="7" id="KW-0325">Glycoprotein</keyword>
<evidence type="ECO:0000256" key="9">
    <source>
        <dbReference type="PROSITE-ProRule" id="PRU00555"/>
    </source>
</evidence>
<evidence type="ECO:0000256" key="7">
    <source>
        <dbReference type="ARBA" id="ARBA00023180"/>
    </source>
</evidence>
<comment type="caution">
    <text evidence="13">The sequence shown here is derived from an EMBL/GenBank/DDBJ whole genome shotgun (WGS) entry which is preliminary data.</text>
</comment>
<evidence type="ECO:0000256" key="4">
    <source>
        <dbReference type="ARBA" id="ARBA00022801"/>
    </source>
</evidence>
<dbReference type="Gene3D" id="3.40.1090.10">
    <property type="entry name" value="Cytosolic phospholipase A2 catalytic domain"/>
    <property type="match status" value="1"/>
</dbReference>
<dbReference type="PANTHER" id="PTHR10728">
    <property type="entry name" value="CYTOSOLIC PHOSPHOLIPASE A2"/>
    <property type="match status" value="1"/>
</dbReference>
<keyword evidence="5 9" id="KW-0442">Lipid degradation</keyword>
<evidence type="ECO:0000256" key="8">
    <source>
        <dbReference type="ARBA" id="ARBA00049531"/>
    </source>
</evidence>
<dbReference type="Proteomes" id="UP000293360">
    <property type="component" value="Unassembled WGS sequence"/>
</dbReference>
<dbReference type="EC" id="3.1.1.5" evidence="2 10"/>
<accession>A0A4Q4TNA1</accession>
<dbReference type="GO" id="GO:0046475">
    <property type="term" value="P:glycerophospholipid catabolic process"/>
    <property type="evidence" value="ECO:0007669"/>
    <property type="project" value="TreeGrafter"/>
</dbReference>
<keyword evidence="6 9" id="KW-0443">Lipid metabolism</keyword>
<name>A0A4Q4TNA1_9PEZI</name>
<proteinExistence type="inferred from homology"/>
<evidence type="ECO:0000313" key="13">
    <source>
        <dbReference type="EMBL" id="RYP08701.1"/>
    </source>
</evidence>
<feature type="compositionally biased region" description="Polar residues" evidence="11">
    <location>
        <begin position="47"/>
        <end position="63"/>
    </location>
</feature>
<evidence type="ECO:0000256" key="10">
    <source>
        <dbReference type="RuleBase" id="RU362103"/>
    </source>
</evidence>